<evidence type="ECO:0000256" key="4">
    <source>
        <dbReference type="ARBA" id="ARBA00022847"/>
    </source>
</evidence>
<keyword evidence="6 7" id="KW-0472">Membrane</keyword>
<evidence type="ECO:0000256" key="1">
    <source>
        <dbReference type="ARBA" id="ARBA00004141"/>
    </source>
</evidence>
<evidence type="ECO:0000256" key="3">
    <source>
        <dbReference type="ARBA" id="ARBA00022692"/>
    </source>
</evidence>
<feature type="transmembrane region" description="Helical" evidence="7">
    <location>
        <begin position="244"/>
        <end position="267"/>
    </location>
</feature>
<feature type="transmembrane region" description="Helical" evidence="7">
    <location>
        <begin position="188"/>
        <end position="207"/>
    </location>
</feature>
<dbReference type="InterPro" id="IPR004710">
    <property type="entry name" value="Bilac:Na_transpt"/>
</dbReference>
<feature type="transmembrane region" description="Helical" evidence="7">
    <location>
        <begin position="157"/>
        <end position="176"/>
    </location>
</feature>
<dbReference type="Pfam" id="PF01758">
    <property type="entry name" value="SBF"/>
    <property type="match status" value="1"/>
</dbReference>
<gene>
    <name evidence="10" type="ORF">EDS130_LOCUS14563</name>
    <name evidence="9" type="ORF">XAT740_LOCUS11505</name>
</gene>
<organism evidence="9 11">
    <name type="scientific">Adineta ricciae</name>
    <name type="common">Rotifer</name>
    <dbReference type="NCBI Taxonomy" id="249248"/>
    <lineage>
        <taxon>Eukaryota</taxon>
        <taxon>Metazoa</taxon>
        <taxon>Spiralia</taxon>
        <taxon>Gnathifera</taxon>
        <taxon>Rotifera</taxon>
        <taxon>Eurotatoria</taxon>
        <taxon>Bdelloidea</taxon>
        <taxon>Adinetida</taxon>
        <taxon>Adinetidae</taxon>
        <taxon>Adineta</taxon>
    </lineage>
</organism>
<keyword evidence="8" id="KW-0732">Signal</keyword>
<dbReference type="Proteomes" id="UP000663828">
    <property type="component" value="Unassembled WGS sequence"/>
</dbReference>
<evidence type="ECO:0000256" key="8">
    <source>
        <dbReference type="SAM" id="SignalP"/>
    </source>
</evidence>
<keyword evidence="4" id="KW-0769">Symport</keyword>
<dbReference type="EMBL" id="CAJNOR010000632">
    <property type="protein sequence ID" value="CAF0967824.1"/>
    <property type="molecule type" value="Genomic_DNA"/>
</dbReference>
<keyword evidence="5 7" id="KW-1133">Transmembrane helix</keyword>
<dbReference type="PANTHER" id="PTHR10361:SF28">
    <property type="entry name" value="P3 PROTEIN-RELATED"/>
    <property type="match status" value="1"/>
</dbReference>
<feature type="transmembrane region" description="Helical" evidence="7">
    <location>
        <begin position="347"/>
        <end position="369"/>
    </location>
</feature>
<evidence type="ECO:0000256" key="7">
    <source>
        <dbReference type="SAM" id="Phobius"/>
    </source>
</evidence>
<dbReference type="EMBL" id="CAJNOJ010000059">
    <property type="protein sequence ID" value="CAF0994420.1"/>
    <property type="molecule type" value="Genomic_DNA"/>
</dbReference>
<sequence>MVRSIVLVIFLTSIFLSQCQHESIASFKSTLCTNDTRKIPLFATQDIHKTFDRAHLRALNIRVIHISTLINDRKVATFDKDRHYIDNIIHILDNTQTSKNDSTIVYTLKVHANYINRTLIHYSIRMIDGENHIFRINCSDVILIIGPSRVIDKVFKGIIPFVIMFISIQMGILLDLEVLKELIRRPIQILIGFCCQYGLMPLIAYSITKLFRYESLYGLGLFVVGCCPGGWASNQWTVLFDGDLNLSVFMSFSSTVASFFMMPFWLYTLGERVYLRDLKIRIPFVNLTQSLLTIIGPLGIGMLAVYCCPKIKPIVTRIVKPMLLILILYFFVFGAFVNFYLFRYISLRIALSAPLLPWLGFIFGGLFAWIFRQDWSRIKTVGIETGIQNVGIAFMVLLYSFPAPENTQASVIPLVVAYLSAQPFYLILLGRFIYRKCQKPEKPVRYVSDDTLSKTTRRLSEEESEIVDTSSPKRKPSIIVSVAGMAADSEPLEVS</sequence>
<comment type="similarity">
    <text evidence="2">Belongs to the bile acid:sodium symporter (BASS) (TC 2.A.28) family.</text>
</comment>
<keyword evidence="4" id="KW-0813">Transport</keyword>
<dbReference type="InterPro" id="IPR038770">
    <property type="entry name" value="Na+/solute_symporter_sf"/>
</dbReference>
<feature type="transmembrane region" description="Helical" evidence="7">
    <location>
        <begin position="321"/>
        <end position="341"/>
    </location>
</feature>
<proteinExistence type="inferred from homology"/>
<dbReference type="GO" id="GO:0016020">
    <property type="term" value="C:membrane"/>
    <property type="evidence" value="ECO:0007669"/>
    <property type="project" value="UniProtKB-SubCell"/>
</dbReference>
<feature type="chain" id="PRO_5036224241" evidence="8">
    <location>
        <begin position="20"/>
        <end position="495"/>
    </location>
</feature>
<reference evidence="9" key="1">
    <citation type="submission" date="2021-02" db="EMBL/GenBank/DDBJ databases">
        <authorList>
            <person name="Nowell W R."/>
        </authorList>
    </citation>
    <scope>NUCLEOTIDE SEQUENCE</scope>
</reference>
<evidence type="ECO:0000313" key="11">
    <source>
        <dbReference type="Proteomes" id="UP000663828"/>
    </source>
</evidence>
<dbReference type="GO" id="GO:0015293">
    <property type="term" value="F:symporter activity"/>
    <property type="evidence" value="ECO:0007669"/>
    <property type="project" value="UniProtKB-KW"/>
</dbReference>
<comment type="caution">
    <text evidence="9">The sequence shown here is derived from an EMBL/GenBank/DDBJ whole genome shotgun (WGS) entry which is preliminary data.</text>
</comment>
<keyword evidence="3 7" id="KW-0812">Transmembrane</keyword>
<dbReference type="InterPro" id="IPR002657">
    <property type="entry name" value="BilAc:Na_symport/Acr3"/>
</dbReference>
<evidence type="ECO:0000256" key="5">
    <source>
        <dbReference type="ARBA" id="ARBA00022989"/>
    </source>
</evidence>
<evidence type="ECO:0000256" key="2">
    <source>
        <dbReference type="ARBA" id="ARBA00006528"/>
    </source>
</evidence>
<dbReference type="AlphaFoldDB" id="A0A814E6N1"/>
<dbReference type="PANTHER" id="PTHR10361">
    <property type="entry name" value="SODIUM-BILE ACID COTRANSPORTER"/>
    <property type="match status" value="1"/>
</dbReference>
<evidence type="ECO:0000256" key="6">
    <source>
        <dbReference type="ARBA" id="ARBA00023136"/>
    </source>
</evidence>
<feature type="signal peptide" evidence="8">
    <location>
        <begin position="1"/>
        <end position="19"/>
    </location>
</feature>
<feature type="transmembrane region" description="Helical" evidence="7">
    <location>
        <begin position="287"/>
        <end position="309"/>
    </location>
</feature>
<comment type="subcellular location">
    <subcellularLocation>
        <location evidence="1">Membrane</location>
        <topology evidence="1">Multi-pass membrane protein</topology>
    </subcellularLocation>
</comment>
<dbReference type="Proteomes" id="UP000663852">
    <property type="component" value="Unassembled WGS sequence"/>
</dbReference>
<evidence type="ECO:0000313" key="9">
    <source>
        <dbReference type="EMBL" id="CAF0967824.1"/>
    </source>
</evidence>
<feature type="transmembrane region" description="Helical" evidence="7">
    <location>
        <begin position="213"/>
        <end position="232"/>
    </location>
</feature>
<name>A0A814E6N1_ADIRI</name>
<feature type="transmembrane region" description="Helical" evidence="7">
    <location>
        <begin position="411"/>
        <end position="434"/>
    </location>
</feature>
<dbReference type="Gene3D" id="1.20.1530.20">
    <property type="match status" value="1"/>
</dbReference>
<dbReference type="OrthoDB" id="203097at2759"/>
<evidence type="ECO:0000313" key="10">
    <source>
        <dbReference type="EMBL" id="CAF0994420.1"/>
    </source>
</evidence>
<keyword evidence="11" id="KW-1185">Reference proteome</keyword>
<protein>
    <submittedName>
        <fullName evidence="9">Uncharacterized protein</fullName>
    </submittedName>
</protein>
<accession>A0A814E6N1</accession>